<feature type="chain" id="PRO_5047244944" description="DUF4178 domain-containing protein" evidence="2">
    <location>
        <begin position="26"/>
        <end position="289"/>
    </location>
</feature>
<gene>
    <name evidence="3" type="ORF">GCM10022406_12520</name>
</gene>
<keyword evidence="1" id="KW-0472">Membrane</keyword>
<dbReference type="EMBL" id="BAABDH010000020">
    <property type="protein sequence ID" value="GAA3928423.1"/>
    <property type="molecule type" value="Genomic_DNA"/>
</dbReference>
<evidence type="ECO:0000313" key="3">
    <source>
        <dbReference type="EMBL" id="GAA3928423.1"/>
    </source>
</evidence>
<proteinExistence type="predicted"/>
<keyword evidence="4" id="KW-1185">Reference proteome</keyword>
<dbReference type="Proteomes" id="UP001499909">
    <property type="component" value="Unassembled WGS sequence"/>
</dbReference>
<keyword evidence="2" id="KW-0732">Signal</keyword>
<dbReference type="RefSeq" id="WP_345111597.1">
    <property type="nucleotide sequence ID" value="NZ_BAABDH010000020.1"/>
</dbReference>
<evidence type="ECO:0008006" key="5">
    <source>
        <dbReference type="Google" id="ProtNLM"/>
    </source>
</evidence>
<keyword evidence="1" id="KW-1133">Transmembrane helix</keyword>
<evidence type="ECO:0000256" key="2">
    <source>
        <dbReference type="SAM" id="SignalP"/>
    </source>
</evidence>
<name>A0ABP7MRV3_9BACT</name>
<organism evidence="3 4">
    <name type="scientific">Hymenobacter algoricola</name>
    <dbReference type="NCBI Taxonomy" id="486267"/>
    <lineage>
        <taxon>Bacteria</taxon>
        <taxon>Pseudomonadati</taxon>
        <taxon>Bacteroidota</taxon>
        <taxon>Cytophagia</taxon>
        <taxon>Cytophagales</taxon>
        <taxon>Hymenobacteraceae</taxon>
        <taxon>Hymenobacter</taxon>
    </lineage>
</organism>
<accession>A0ABP7MRV3</accession>
<sequence length="289" mass="31558">MKLLPVRRFCLLLPLLVAPVALTLAQTTPRQLNTLPTVSDSVQPAATHQPAPAPAAAPPIEASRYSVGLKNGQTYRVFDVETKQPVFGRSFLLLDGQQRIDLSEVKYYEDETGHYVRTKLPKGNRDVTLRREKVGRISQYSAYTNQFSGGYPGGFSPYGYGGRYGGFGGYGMGGPMYRPIKVEYFTKDNGPVQDLSLKNLSLATADNPASTEMLLQARRYQQYATASYVVGGGLLVAGLLNSLSTRDGGTLISPLMYAAVPFLIVPVVVQGKQQRSIRQAISLYNRGPQ</sequence>
<reference evidence="4" key="1">
    <citation type="journal article" date="2019" name="Int. J. Syst. Evol. Microbiol.">
        <title>The Global Catalogue of Microorganisms (GCM) 10K type strain sequencing project: providing services to taxonomists for standard genome sequencing and annotation.</title>
        <authorList>
            <consortium name="The Broad Institute Genomics Platform"/>
            <consortium name="The Broad Institute Genome Sequencing Center for Infectious Disease"/>
            <person name="Wu L."/>
            <person name="Ma J."/>
        </authorList>
    </citation>
    <scope>NUCLEOTIDE SEQUENCE [LARGE SCALE GENOMIC DNA]</scope>
    <source>
        <strain evidence="4">JCM 17214</strain>
    </source>
</reference>
<evidence type="ECO:0000313" key="4">
    <source>
        <dbReference type="Proteomes" id="UP001499909"/>
    </source>
</evidence>
<keyword evidence="1" id="KW-0812">Transmembrane</keyword>
<protein>
    <recommendedName>
        <fullName evidence="5">DUF4178 domain-containing protein</fullName>
    </recommendedName>
</protein>
<comment type="caution">
    <text evidence="3">The sequence shown here is derived from an EMBL/GenBank/DDBJ whole genome shotgun (WGS) entry which is preliminary data.</text>
</comment>
<feature type="transmembrane region" description="Helical" evidence="1">
    <location>
        <begin position="251"/>
        <end position="269"/>
    </location>
</feature>
<feature type="signal peptide" evidence="2">
    <location>
        <begin position="1"/>
        <end position="25"/>
    </location>
</feature>
<evidence type="ECO:0000256" key="1">
    <source>
        <dbReference type="SAM" id="Phobius"/>
    </source>
</evidence>